<dbReference type="OrthoDB" id="8194260at2759"/>
<feature type="non-terminal residue" evidence="3">
    <location>
        <position position="1131"/>
    </location>
</feature>
<evidence type="ECO:0000313" key="4">
    <source>
        <dbReference type="Proteomes" id="UP000235965"/>
    </source>
</evidence>
<dbReference type="Pfam" id="PF00612">
    <property type="entry name" value="IQ"/>
    <property type="match status" value="1"/>
</dbReference>
<protein>
    <submittedName>
        <fullName evidence="3">Uncharacterized protein</fullName>
    </submittedName>
</protein>
<keyword evidence="1" id="KW-0175">Coiled coil</keyword>
<dbReference type="PROSITE" id="PS50096">
    <property type="entry name" value="IQ"/>
    <property type="match status" value="1"/>
</dbReference>
<evidence type="ECO:0000256" key="2">
    <source>
        <dbReference type="SAM" id="MobiDB-lite"/>
    </source>
</evidence>
<feature type="region of interest" description="Disordered" evidence="2">
    <location>
        <begin position="515"/>
        <end position="538"/>
    </location>
</feature>
<dbReference type="STRING" id="105785.A0A2J7RD46"/>
<comment type="caution">
    <text evidence="3">The sequence shown here is derived from an EMBL/GenBank/DDBJ whole genome shotgun (WGS) entry which is preliminary data.</text>
</comment>
<proteinExistence type="predicted"/>
<name>A0A2J7RD46_9NEOP</name>
<dbReference type="InParanoid" id="A0A2J7RD46"/>
<evidence type="ECO:0000313" key="3">
    <source>
        <dbReference type="EMBL" id="PNF38756.1"/>
    </source>
</evidence>
<dbReference type="InterPro" id="IPR000048">
    <property type="entry name" value="IQ_motif_EF-hand-BS"/>
</dbReference>
<keyword evidence="4" id="KW-1185">Reference proteome</keyword>
<dbReference type="EMBL" id="NEVH01005302">
    <property type="protein sequence ID" value="PNF38756.1"/>
    <property type="molecule type" value="Genomic_DNA"/>
</dbReference>
<organism evidence="3 4">
    <name type="scientific">Cryptotermes secundus</name>
    <dbReference type="NCBI Taxonomy" id="105785"/>
    <lineage>
        <taxon>Eukaryota</taxon>
        <taxon>Metazoa</taxon>
        <taxon>Ecdysozoa</taxon>
        <taxon>Arthropoda</taxon>
        <taxon>Hexapoda</taxon>
        <taxon>Insecta</taxon>
        <taxon>Pterygota</taxon>
        <taxon>Neoptera</taxon>
        <taxon>Polyneoptera</taxon>
        <taxon>Dictyoptera</taxon>
        <taxon>Blattodea</taxon>
        <taxon>Blattoidea</taxon>
        <taxon>Termitoidae</taxon>
        <taxon>Kalotermitidae</taxon>
        <taxon>Cryptotermitinae</taxon>
        <taxon>Cryptotermes</taxon>
    </lineage>
</organism>
<feature type="compositionally biased region" description="Basic and acidic residues" evidence="2">
    <location>
        <begin position="526"/>
        <end position="538"/>
    </location>
</feature>
<dbReference type="AlphaFoldDB" id="A0A2J7RD46"/>
<feature type="coiled-coil region" evidence="1">
    <location>
        <begin position="1024"/>
        <end position="1099"/>
    </location>
</feature>
<evidence type="ECO:0000256" key="1">
    <source>
        <dbReference type="SAM" id="Coils"/>
    </source>
</evidence>
<reference evidence="3 4" key="1">
    <citation type="submission" date="2017-12" db="EMBL/GenBank/DDBJ databases">
        <title>Hemimetabolous genomes reveal molecular basis of termite eusociality.</title>
        <authorList>
            <person name="Harrison M.C."/>
            <person name="Jongepier E."/>
            <person name="Robertson H.M."/>
            <person name="Arning N."/>
            <person name="Bitard-Feildel T."/>
            <person name="Chao H."/>
            <person name="Childers C.P."/>
            <person name="Dinh H."/>
            <person name="Doddapaneni H."/>
            <person name="Dugan S."/>
            <person name="Gowin J."/>
            <person name="Greiner C."/>
            <person name="Han Y."/>
            <person name="Hu H."/>
            <person name="Hughes D.S.T."/>
            <person name="Huylmans A.-K."/>
            <person name="Kemena C."/>
            <person name="Kremer L.P.M."/>
            <person name="Lee S.L."/>
            <person name="Lopez-Ezquerra A."/>
            <person name="Mallet L."/>
            <person name="Monroy-Kuhn J.M."/>
            <person name="Moser A."/>
            <person name="Murali S.C."/>
            <person name="Muzny D.M."/>
            <person name="Otani S."/>
            <person name="Piulachs M.-D."/>
            <person name="Poelchau M."/>
            <person name="Qu J."/>
            <person name="Schaub F."/>
            <person name="Wada-Katsumata A."/>
            <person name="Worley K.C."/>
            <person name="Xie Q."/>
            <person name="Ylla G."/>
            <person name="Poulsen M."/>
            <person name="Gibbs R.A."/>
            <person name="Schal C."/>
            <person name="Richards S."/>
            <person name="Belles X."/>
            <person name="Korb J."/>
            <person name="Bornberg-Bauer E."/>
        </authorList>
    </citation>
    <scope>NUCLEOTIDE SEQUENCE [LARGE SCALE GENOMIC DNA]</scope>
    <source>
        <tissue evidence="3">Whole body</tissue>
    </source>
</reference>
<sequence length="1131" mass="129374">MLKMDNKIQLKNNDYVNIETVDDFLTKYHPVRTDEVKKIGSTSAKHKQFRSSDPQQVDILVKKEVAKILKDMHLKISVDSKSKLESPTDIQPKVPITIKDHVKPKKNDVKKLDVMVKKEVTKTLKEFMETGKKREFAATKIQAAFRGYQARKFHNMKTKMTNKASRTKAEDTVPLNGMAISVTRDTKSQDGDRYLKAAEFPPSSLTVDDPLSEWLKPSYVEPCPYNMMTAIQNTIFSKSGPRQPYWVQANHEHIKEQSETQQTNMTLELGLALPVIDASKEKTKKQLTDPQLIHKEDDSYLTTDDESMRYEDGLSVNSSALEAEHHSSSDESRVRWKKRLNVKSPQEVLPSRVEPVHWSKSDSEIIIRPSFSMKNCEKINMGRNMRSFSSAGRPAVMPKKFKYRHYGLIAPNVELRRKNERIAAIPANSSCQAENSGSDTWDSHTVQRQHVDQVPSSTGIVHKAYRKGNNSFRDISVFRHTDKRQDDGIIHNEQLYTNSGNKQKENIKDFQNKMRSDVKDQDEEKIDPHLGKPSRPDVTHARGIADIIETGRMLHPSALHLQFQAEMNRLDSVEESRQRLTEIEAIIAQNMQTKQESERKQQAHCSVKTSTEGKQVQAKSTIQIPKSDVQTQVPDRGHQLVQLMPKDQVKQPQTNTAAPFIERILEQDKQVQLGPSSHTETLNVNEPLPLSQPHILIQVVSSNHPQVRPVYSVLSSHDETVPKALNAQTPMKHDSSLQRPNLTHKHVLFKDQVEGTDIHDPANQVPIASTSNDILKTVPSHVVVEQLLQEAEYTGRIVTLKNNVTDEALVGRREHLMKELNVKYEKCDIKHKEIVKRIEREDNGQLNRILQRKFTPTSSQSIESVPTPQINEPTTQIKDISSVLATDYKRLNHHAEVVVEQDSNASESLLRAQQKFVNVNYKRGSEIPVEVLASIGKEVADLERTVDDNIGDITPEQSFQTISEGISEEDVSVVKTRNKEVHDLSFSRTSSFSEVFINEVDHIEKISRIRESLHKIDRLIHEEKESAQKHVDLLNEKFKLLKEKTRADMKLLLVEIREHRKKGKEHLVPALKKKQLSLLHNLEQARQESRSEYDKLLKATVRRKLALRQQKTLIKSYLKSVQLRGRNFQEV</sequence>
<accession>A0A2J7RD46</accession>
<gene>
    <name evidence="3" type="ORF">B7P43_G14270</name>
</gene>
<dbReference type="Proteomes" id="UP000235965">
    <property type="component" value="Unassembled WGS sequence"/>
</dbReference>
<dbReference type="Gene3D" id="1.20.5.190">
    <property type="match status" value="1"/>
</dbReference>
<dbReference type="CDD" id="cd23767">
    <property type="entry name" value="IQCD"/>
    <property type="match status" value="1"/>
</dbReference>